<sequence length="293" mass="30064">MTAQGAAREPAGNQAAEALRRAVLAAAREARQNRLAERHERLAAETGLPIHRAMAETHRKVAARHRAAAGLQESFARRAIQWSAGRGARPLFMTEVANACGTRSAALTLVGVDHGQLAVAASDRLARQAQDLEFVLGTGPAREAASAGLPVVAHGADIDLRWPGYGVGLTGLGLSAVASVPLSVPSGCIGALTVFDPRPGLTEEGTLDEVAAALADGVLLGAEGEPDLYGGADLRAVVHQAAGVLSEQARCSVADALELIKARAFTGGESAESVAERIVSGELRLQAGPFGGD</sequence>
<protein>
    <recommendedName>
        <fullName evidence="1">ANTAR domain-containing protein</fullName>
    </recommendedName>
</protein>
<dbReference type="SMART" id="SM01012">
    <property type="entry name" value="ANTAR"/>
    <property type="match status" value="1"/>
</dbReference>
<comment type="caution">
    <text evidence="2">The sequence shown here is derived from an EMBL/GenBank/DDBJ whole genome shotgun (WGS) entry which is preliminary data.</text>
</comment>
<reference evidence="2" key="2">
    <citation type="submission" date="2020-09" db="EMBL/GenBank/DDBJ databases">
        <authorList>
            <person name="Sun Q."/>
            <person name="Ohkuma M."/>
        </authorList>
    </citation>
    <scope>NUCLEOTIDE SEQUENCE</scope>
    <source>
        <strain evidence="2">JCM 4637</strain>
    </source>
</reference>
<dbReference type="Proteomes" id="UP000638353">
    <property type="component" value="Unassembled WGS sequence"/>
</dbReference>
<proteinExistence type="predicted"/>
<name>A0A919C6Y1_9ACTN</name>
<gene>
    <name evidence="2" type="ORF">GCM10010334_00670</name>
</gene>
<reference evidence="2" key="1">
    <citation type="journal article" date="2014" name="Int. J. Syst. Evol. Microbiol.">
        <title>Complete genome sequence of Corynebacterium casei LMG S-19264T (=DSM 44701T), isolated from a smear-ripened cheese.</title>
        <authorList>
            <consortium name="US DOE Joint Genome Institute (JGI-PGF)"/>
            <person name="Walter F."/>
            <person name="Albersmeier A."/>
            <person name="Kalinowski J."/>
            <person name="Ruckert C."/>
        </authorList>
    </citation>
    <scope>NUCLEOTIDE SEQUENCE</scope>
    <source>
        <strain evidence="2">JCM 4637</strain>
    </source>
</reference>
<dbReference type="AlphaFoldDB" id="A0A919C6Y1"/>
<feature type="domain" description="ANTAR" evidence="1">
    <location>
        <begin position="206"/>
        <end position="279"/>
    </location>
</feature>
<dbReference type="Gene3D" id="3.30.450.40">
    <property type="match status" value="1"/>
</dbReference>
<evidence type="ECO:0000313" key="3">
    <source>
        <dbReference type="Proteomes" id="UP000638353"/>
    </source>
</evidence>
<dbReference type="EMBL" id="BMVC01000001">
    <property type="protein sequence ID" value="GHC76760.1"/>
    <property type="molecule type" value="Genomic_DNA"/>
</dbReference>
<evidence type="ECO:0000313" key="2">
    <source>
        <dbReference type="EMBL" id="GHC76760.1"/>
    </source>
</evidence>
<dbReference type="Pfam" id="PF01590">
    <property type="entry name" value="GAF"/>
    <property type="match status" value="1"/>
</dbReference>
<dbReference type="SUPFAM" id="SSF55781">
    <property type="entry name" value="GAF domain-like"/>
    <property type="match status" value="1"/>
</dbReference>
<dbReference type="InterPro" id="IPR029016">
    <property type="entry name" value="GAF-like_dom_sf"/>
</dbReference>
<dbReference type="RefSeq" id="WP_189820624.1">
    <property type="nucleotide sequence ID" value="NZ_BMVC01000001.1"/>
</dbReference>
<dbReference type="GO" id="GO:0003723">
    <property type="term" value="F:RNA binding"/>
    <property type="evidence" value="ECO:0007669"/>
    <property type="project" value="InterPro"/>
</dbReference>
<organism evidence="2 3">
    <name type="scientific">Streptomyces finlayi</name>
    <dbReference type="NCBI Taxonomy" id="67296"/>
    <lineage>
        <taxon>Bacteria</taxon>
        <taxon>Bacillati</taxon>
        <taxon>Actinomycetota</taxon>
        <taxon>Actinomycetes</taxon>
        <taxon>Kitasatosporales</taxon>
        <taxon>Streptomycetaceae</taxon>
        <taxon>Streptomyces</taxon>
    </lineage>
</organism>
<accession>A0A919C6Y1</accession>
<evidence type="ECO:0000259" key="1">
    <source>
        <dbReference type="SMART" id="SM01012"/>
    </source>
</evidence>
<dbReference type="InterPro" id="IPR005561">
    <property type="entry name" value="ANTAR"/>
</dbReference>
<dbReference type="InterPro" id="IPR003018">
    <property type="entry name" value="GAF"/>
</dbReference>